<comment type="caution">
    <text evidence="2">The sequence shown here is derived from an EMBL/GenBank/DDBJ whole genome shotgun (WGS) entry which is preliminary data.</text>
</comment>
<dbReference type="InterPro" id="IPR027610">
    <property type="entry name" value="SpoChClust_LIC12192"/>
</dbReference>
<accession>A0A7X0ED20</accession>
<name>A0A7X0ED20_9PROT</name>
<evidence type="ECO:0000313" key="3">
    <source>
        <dbReference type="Proteomes" id="UP000539175"/>
    </source>
</evidence>
<proteinExistence type="predicted"/>
<gene>
    <name evidence="2" type="ORF">FHS74_002843</name>
</gene>
<dbReference type="AlphaFoldDB" id="A0A7X0ED20"/>
<dbReference type="EMBL" id="JACIIZ010000007">
    <property type="protein sequence ID" value="MBB6252283.1"/>
    <property type="molecule type" value="Genomic_DNA"/>
</dbReference>
<organism evidence="2 3">
    <name type="scientific">Nitrospirillum iridis</name>
    <dbReference type="NCBI Taxonomy" id="765888"/>
    <lineage>
        <taxon>Bacteria</taxon>
        <taxon>Pseudomonadati</taxon>
        <taxon>Pseudomonadota</taxon>
        <taxon>Alphaproteobacteria</taxon>
        <taxon>Rhodospirillales</taxon>
        <taxon>Azospirillaceae</taxon>
        <taxon>Nitrospirillum</taxon>
    </lineage>
</organism>
<keyword evidence="3" id="KW-1185">Reference proteome</keyword>
<protein>
    <submittedName>
        <fullName evidence="2">Sporadic carbohydrate cluster protein (TIGR04323 family)</fullName>
    </submittedName>
</protein>
<dbReference type="Proteomes" id="UP000539175">
    <property type="component" value="Unassembled WGS sequence"/>
</dbReference>
<dbReference type="NCBIfam" id="TIGR04323">
    <property type="entry name" value="SpoChoClust_1"/>
    <property type="match status" value="1"/>
</dbReference>
<sequence length="144" mass="16302">MAATPTRFGHRGYISPRPVRGSRVPQHVQNLVIRDYCARQGLSFRLSVVEYIMDGCYLQLQQALDELPQLHGVVAYTLFMLPQRRDRRLAVYDTVLERGGTLHFAVEGLVLATRDDIEHLEDIWGVQRALDFRGAIALSLLPAS</sequence>
<evidence type="ECO:0000256" key="1">
    <source>
        <dbReference type="SAM" id="MobiDB-lite"/>
    </source>
</evidence>
<dbReference type="RefSeq" id="WP_184801532.1">
    <property type="nucleotide sequence ID" value="NZ_JACIIZ010000007.1"/>
</dbReference>
<reference evidence="2 3" key="1">
    <citation type="submission" date="2020-08" db="EMBL/GenBank/DDBJ databases">
        <title>Genomic Encyclopedia of Type Strains, Phase IV (KMG-IV): sequencing the most valuable type-strain genomes for metagenomic binning, comparative biology and taxonomic classification.</title>
        <authorList>
            <person name="Goeker M."/>
        </authorList>
    </citation>
    <scope>NUCLEOTIDE SEQUENCE [LARGE SCALE GENOMIC DNA]</scope>
    <source>
        <strain evidence="2 3">DSM 22198</strain>
    </source>
</reference>
<feature type="region of interest" description="Disordered" evidence="1">
    <location>
        <begin position="1"/>
        <end position="21"/>
    </location>
</feature>
<evidence type="ECO:0000313" key="2">
    <source>
        <dbReference type="EMBL" id="MBB6252283.1"/>
    </source>
</evidence>